<dbReference type="InterPro" id="IPR036047">
    <property type="entry name" value="F-box-like_dom_sf"/>
</dbReference>
<dbReference type="Pfam" id="PF25210">
    <property type="entry name" value="Kelch_FKB95"/>
    <property type="match status" value="1"/>
</dbReference>
<dbReference type="Gramene" id="A06p14210.2_BraZ1">
    <property type="protein sequence ID" value="A06p14210.2_BraZ1.CDS.1"/>
    <property type="gene ID" value="A06g14210.2_BraZ1"/>
</dbReference>
<dbReference type="InterPro" id="IPR015915">
    <property type="entry name" value="Kelch-typ_b-propeller"/>
</dbReference>
<dbReference type="SMART" id="SM00256">
    <property type="entry name" value="FBOX"/>
    <property type="match status" value="1"/>
</dbReference>
<dbReference type="Gene3D" id="2.120.10.80">
    <property type="entry name" value="Kelch-type beta propeller"/>
    <property type="match status" value="1"/>
</dbReference>
<dbReference type="EMBL" id="LS974622">
    <property type="protein sequence ID" value="CAG7869181.1"/>
    <property type="molecule type" value="Genomic_DNA"/>
</dbReference>
<dbReference type="SUPFAM" id="SSF117281">
    <property type="entry name" value="Kelch motif"/>
    <property type="match status" value="1"/>
</dbReference>
<dbReference type="InterPro" id="IPR050354">
    <property type="entry name" value="F-box/kelch-repeat_ARATH"/>
</dbReference>
<protein>
    <recommendedName>
        <fullName evidence="1">F-box domain-containing protein</fullName>
    </recommendedName>
</protein>
<evidence type="ECO:0000313" key="3">
    <source>
        <dbReference type="Proteomes" id="UP000694005"/>
    </source>
</evidence>
<feature type="domain" description="F-box" evidence="1">
    <location>
        <begin position="5"/>
        <end position="52"/>
    </location>
</feature>
<dbReference type="PROSITE" id="PS50181">
    <property type="entry name" value="FBOX"/>
    <property type="match status" value="1"/>
</dbReference>
<evidence type="ECO:0000259" key="1">
    <source>
        <dbReference type="PROSITE" id="PS50181"/>
    </source>
</evidence>
<dbReference type="Proteomes" id="UP000694005">
    <property type="component" value="Chromosome A06"/>
</dbReference>
<dbReference type="AlphaFoldDB" id="A0A8D9D4V6"/>
<evidence type="ECO:0000313" key="2">
    <source>
        <dbReference type="EMBL" id="CAG7869181.1"/>
    </source>
</evidence>
<dbReference type="InterPro" id="IPR057499">
    <property type="entry name" value="Kelch_FKB95"/>
</dbReference>
<dbReference type="Pfam" id="PF00646">
    <property type="entry name" value="F-box"/>
    <property type="match status" value="1"/>
</dbReference>
<gene>
    <name evidence="2" type="ORF">BRAPAZ1V2_A06P14210.2</name>
</gene>
<sequence length="366" mass="42330">MANKETNLSSLPDEMVINFLAHISISYYPKLSLVSKRFNSLILSRELLFARYHLKTREHILQVCLKLPGRRLPSWFSLWIRPDQILTNDMEEDKSTTRNTLLVPIPSSYSPYVTDLSMGMVGSKQYIVKDYNIPPTPLPMWVRNQNESTHAWREAPRMKVARDNPMVAILDGKIYVVGGCKADETTNWAEVFDTNTQTWESLPDPGAELRSSLLKSTKVTDGKVYVRSNAKNEYYYYDPKEGKWGVVTEALQFERACLIENVWYYCGEEYFSWFDTKLQKWKMVKGLEVLNRNCCAGALAVTNYCGKLLIFWDKFEECENKNIWCSVIMLERGGGGDDVWGHVEWASVVRIVPSSYVFLRCRQVWA</sequence>
<proteinExistence type="predicted"/>
<dbReference type="SUPFAM" id="SSF81383">
    <property type="entry name" value="F-box domain"/>
    <property type="match status" value="1"/>
</dbReference>
<name>A0A8D9D4V6_BRACM</name>
<dbReference type="PANTHER" id="PTHR24414">
    <property type="entry name" value="F-BOX/KELCH-REPEAT PROTEIN SKIP4"/>
    <property type="match status" value="1"/>
</dbReference>
<dbReference type="PANTHER" id="PTHR24414:SF83">
    <property type="entry name" value="F-BOX DOMAIN-CONTAINING PROTEIN"/>
    <property type="match status" value="1"/>
</dbReference>
<organism evidence="2 3">
    <name type="scientific">Brassica campestris</name>
    <name type="common">Field mustard</name>
    <dbReference type="NCBI Taxonomy" id="3711"/>
    <lineage>
        <taxon>Eukaryota</taxon>
        <taxon>Viridiplantae</taxon>
        <taxon>Streptophyta</taxon>
        <taxon>Embryophyta</taxon>
        <taxon>Tracheophyta</taxon>
        <taxon>Spermatophyta</taxon>
        <taxon>Magnoliopsida</taxon>
        <taxon>eudicotyledons</taxon>
        <taxon>Gunneridae</taxon>
        <taxon>Pentapetalae</taxon>
        <taxon>rosids</taxon>
        <taxon>malvids</taxon>
        <taxon>Brassicales</taxon>
        <taxon>Brassicaceae</taxon>
        <taxon>Brassiceae</taxon>
        <taxon>Brassica</taxon>
    </lineage>
</organism>
<dbReference type="InterPro" id="IPR001810">
    <property type="entry name" value="F-box_dom"/>
</dbReference>
<accession>A0A8D9D4V6</accession>
<reference evidence="2 3" key="1">
    <citation type="submission" date="2021-07" db="EMBL/GenBank/DDBJ databases">
        <authorList>
            <consortium name="Genoscope - CEA"/>
            <person name="William W."/>
        </authorList>
    </citation>
    <scope>NUCLEOTIDE SEQUENCE [LARGE SCALE GENOMIC DNA]</scope>
</reference>